<reference evidence="1" key="1">
    <citation type="submission" date="2023-11" db="EMBL/GenBank/DDBJ databases">
        <title>Genome assemblies of two species of porcelain crab, Petrolisthes cinctipes and Petrolisthes manimaculis (Anomura: Porcellanidae).</title>
        <authorList>
            <person name="Angst P."/>
        </authorList>
    </citation>
    <scope>NUCLEOTIDE SEQUENCE</scope>
    <source>
        <strain evidence="1">PB745_02</strain>
        <tissue evidence="1">Gill</tissue>
    </source>
</reference>
<evidence type="ECO:0000313" key="2">
    <source>
        <dbReference type="Proteomes" id="UP001292094"/>
    </source>
</evidence>
<accession>A0AAE1Q003</accession>
<protein>
    <submittedName>
        <fullName evidence="1">Uncharacterized protein</fullName>
    </submittedName>
</protein>
<keyword evidence="2" id="KW-1185">Reference proteome</keyword>
<gene>
    <name evidence="1" type="ORF">Pmani_011089</name>
</gene>
<dbReference type="Proteomes" id="UP001292094">
    <property type="component" value="Unassembled WGS sequence"/>
</dbReference>
<evidence type="ECO:0000313" key="1">
    <source>
        <dbReference type="EMBL" id="KAK4317850.1"/>
    </source>
</evidence>
<name>A0AAE1Q003_9EUCA</name>
<organism evidence="1 2">
    <name type="scientific">Petrolisthes manimaculis</name>
    <dbReference type="NCBI Taxonomy" id="1843537"/>
    <lineage>
        <taxon>Eukaryota</taxon>
        <taxon>Metazoa</taxon>
        <taxon>Ecdysozoa</taxon>
        <taxon>Arthropoda</taxon>
        <taxon>Crustacea</taxon>
        <taxon>Multicrustacea</taxon>
        <taxon>Malacostraca</taxon>
        <taxon>Eumalacostraca</taxon>
        <taxon>Eucarida</taxon>
        <taxon>Decapoda</taxon>
        <taxon>Pleocyemata</taxon>
        <taxon>Anomura</taxon>
        <taxon>Galatheoidea</taxon>
        <taxon>Porcellanidae</taxon>
        <taxon>Petrolisthes</taxon>
    </lineage>
</organism>
<dbReference type="AlphaFoldDB" id="A0AAE1Q003"/>
<dbReference type="EMBL" id="JAWZYT010000885">
    <property type="protein sequence ID" value="KAK4317850.1"/>
    <property type="molecule type" value="Genomic_DNA"/>
</dbReference>
<proteinExistence type="predicted"/>
<comment type="caution">
    <text evidence="1">The sequence shown here is derived from an EMBL/GenBank/DDBJ whole genome shotgun (WGS) entry which is preliminary data.</text>
</comment>
<sequence>MYGQPRWSGPVAATVPAGVGGQIVQVPDTYEVKAARNAFFDAYNDQLDKIHSIRYGTHNYGHGASKHSSGSSYQLPTSVLHYRPPTSVTTYHHPTHSDTFSLANIVPPRDTPEVASAKAQFFRIYKEQAAAAAAAPDDHQQTHHYNYF</sequence>